<sequence length="212" mass="22926">MEPNFSICYNGHTVFAAYAHERRQPLEHVETLYSLPAAASYVDGRIDTTYSDTRSAAVFTYAGGYYHHPSTATLAGSSSGDPPSHQLQQLHSGGGIDQFYSHRQDGIGIGMVDMDQFSALMGAASISTSSSSGAPATYHTPAACWPQQHGVRRHCIRKRCPKNKQKAAAGKEQTAARTIHGHGKQNQEASCVLELEDLGADYLEELLALSDQ</sequence>
<dbReference type="STRING" id="4540.A0A3L6QWT7"/>
<dbReference type="OrthoDB" id="670255at2759"/>
<dbReference type="AlphaFoldDB" id="A0A3L6QWT7"/>
<accession>A0A3L6QWT7</accession>
<gene>
    <name evidence="1" type="ORF">C2845_PM04G05230</name>
</gene>
<organism evidence="1 2">
    <name type="scientific">Panicum miliaceum</name>
    <name type="common">Proso millet</name>
    <name type="synonym">Broomcorn millet</name>
    <dbReference type="NCBI Taxonomy" id="4540"/>
    <lineage>
        <taxon>Eukaryota</taxon>
        <taxon>Viridiplantae</taxon>
        <taxon>Streptophyta</taxon>
        <taxon>Embryophyta</taxon>
        <taxon>Tracheophyta</taxon>
        <taxon>Spermatophyta</taxon>
        <taxon>Magnoliopsida</taxon>
        <taxon>Liliopsida</taxon>
        <taxon>Poales</taxon>
        <taxon>Poaceae</taxon>
        <taxon>PACMAD clade</taxon>
        <taxon>Panicoideae</taxon>
        <taxon>Panicodae</taxon>
        <taxon>Paniceae</taxon>
        <taxon>Panicinae</taxon>
        <taxon>Panicum</taxon>
        <taxon>Panicum sect. Panicum</taxon>
    </lineage>
</organism>
<evidence type="ECO:0000313" key="1">
    <source>
        <dbReference type="EMBL" id="RLM87776.1"/>
    </source>
</evidence>
<dbReference type="EMBL" id="PQIB02000011">
    <property type="protein sequence ID" value="RLM87776.1"/>
    <property type="molecule type" value="Genomic_DNA"/>
</dbReference>
<evidence type="ECO:0000313" key="2">
    <source>
        <dbReference type="Proteomes" id="UP000275267"/>
    </source>
</evidence>
<keyword evidence="2" id="KW-1185">Reference proteome</keyword>
<reference evidence="2" key="1">
    <citation type="journal article" date="2019" name="Nat. Commun.">
        <title>The genome of broomcorn millet.</title>
        <authorList>
            <person name="Zou C."/>
            <person name="Miki D."/>
            <person name="Li D."/>
            <person name="Tang Q."/>
            <person name="Xiao L."/>
            <person name="Rajput S."/>
            <person name="Deng P."/>
            <person name="Jia W."/>
            <person name="Huang R."/>
            <person name="Zhang M."/>
            <person name="Sun Y."/>
            <person name="Hu J."/>
            <person name="Fu X."/>
            <person name="Schnable P.S."/>
            <person name="Li F."/>
            <person name="Zhang H."/>
            <person name="Feng B."/>
            <person name="Zhu X."/>
            <person name="Liu R."/>
            <person name="Schnable J.C."/>
            <person name="Zhu J.-K."/>
            <person name="Zhang H."/>
        </authorList>
    </citation>
    <scope>NUCLEOTIDE SEQUENCE [LARGE SCALE GENOMIC DNA]</scope>
</reference>
<dbReference type="Proteomes" id="UP000275267">
    <property type="component" value="Unassembled WGS sequence"/>
</dbReference>
<proteinExistence type="predicted"/>
<comment type="caution">
    <text evidence="1">The sequence shown here is derived from an EMBL/GenBank/DDBJ whole genome shotgun (WGS) entry which is preliminary data.</text>
</comment>
<protein>
    <submittedName>
        <fullName evidence="1">Ethylene-responsive transcription factor 1-like</fullName>
    </submittedName>
</protein>
<name>A0A3L6QWT7_PANMI</name>